<gene>
    <name evidence="2" type="ORF">AGR7A_Lc130062</name>
</gene>
<evidence type="ECO:0000313" key="3">
    <source>
        <dbReference type="Proteomes" id="UP000192140"/>
    </source>
</evidence>
<organism evidence="2 3">
    <name type="scientific">Agrobacterium deltaense NCPPB 1641</name>
    <dbReference type="NCBI Taxonomy" id="1183425"/>
    <lineage>
        <taxon>Bacteria</taxon>
        <taxon>Pseudomonadati</taxon>
        <taxon>Pseudomonadota</taxon>
        <taxon>Alphaproteobacteria</taxon>
        <taxon>Hyphomicrobiales</taxon>
        <taxon>Rhizobiaceae</taxon>
        <taxon>Rhizobium/Agrobacterium group</taxon>
        <taxon>Agrobacterium</taxon>
    </lineage>
</organism>
<dbReference type="AlphaFoldDB" id="A0A1S7U1U9"/>
<evidence type="ECO:0000313" key="2">
    <source>
        <dbReference type="EMBL" id="CVI60805.1"/>
    </source>
</evidence>
<dbReference type="EMBL" id="FCNP01000034">
    <property type="protein sequence ID" value="CVI60805.1"/>
    <property type="molecule type" value="Genomic_DNA"/>
</dbReference>
<reference evidence="2" key="1">
    <citation type="submission" date="2016-01" db="EMBL/GenBank/DDBJ databases">
        <authorList>
            <person name="Regsiter A."/>
            <person name="william w."/>
        </authorList>
    </citation>
    <scope>NUCLEOTIDE SEQUENCE</scope>
    <source>
        <strain evidence="2">NCPPB 1641</strain>
    </source>
</reference>
<accession>A0A1S7U1U9</accession>
<feature type="region of interest" description="Disordered" evidence="1">
    <location>
        <begin position="91"/>
        <end position="113"/>
    </location>
</feature>
<dbReference type="Proteomes" id="UP000192140">
    <property type="component" value="Unassembled WGS sequence"/>
</dbReference>
<keyword evidence="3" id="KW-1185">Reference proteome</keyword>
<protein>
    <submittedName>
        <fullName evidence="2">Uncharacterized protein</fullName>
    </submittedName>
</protein>
<name>A0A1S7U1U9_9HYPH</name>
<feature type="compositionally biased region" description="Basic and acidic residues" evidence="1">
    <location>
        <begin position="91"/>
        <end position="101"/>
    </location>
</feature>
<sequence>MAASRRSRRSQSPADALLKGTMVAAATATARTVLAAKDDMVCSSIQVAGRCQLQIRWLRKYSPAAERALNELWQTGGGPQFLFARDALRARTQEQTGRTDEPFPDNRQFRHLA</sequence>
<evidence type="ECO:0000256" key="1">
    <source>
        <dbReference type="SAM" id="MobiDB-lite"/>
    </source>
</evidence>
<proteinExistence type="predicted"/>
<comment type="caution">
    <text evidence="2">The sequence shown here is derived from an EMBL/GenBank/DDBJ whole genome shotgun (WGS) entry which is preliminary data.</text>
</comment>